<dbReference type="InterPro" id="IPR045313">
    <property type="entry name" value="CBR1-like"/>
</dbReference>
<dbReference type="PANTHER" id="PTHR43963:SF6">
    <property type="entry name" value="CHAIN DEHYDROGENASE FAMILY PROTEIN, PUTATIVE (AFU_ORTHOLOGUE AFUA_3G15350)-RELATED"/>
    <property type="match status" value="1"/>
</dbReference>
<evidence type="ECO:0000256" key="1">
    <source>
        <dbReference type="ARBA" id="ARBA00006484"/>
    </source>
</evidence>
<sequence>MAMAFKKIALVTGANRGIGFEIVRQLAIRGVRVYLAARSKGKGLAAAEKLRSQGLDVEFIVLDVSNRQSILQAFREFSEKETKLDILINNAAILIDRGSVLTLDQETLQTTMVTNVYGPLQMIQTFHPLIPKGGRIINISSGSGSLTEMNGYAPAYSISKTTLNALTRLASIELNERGVAVNSMCPGWVRTDMGGEMAPRSIEQGADTAVWLALDAPSHLTGRFFRDRAEIPW</sequence>
<accession>H1XVP6</accession>
<dbReference type="HOGENOM" id="CLU_010194_9_0_0"/>
<evidence type="ECO:0000313" key="6">
    <source>
        <dbReference type="EMBL" id="EHO42946.1"/>
    </source>
</evidence>
<organism evidence="6 7">
    <name type="scientific">Caldithrix abyssi DSM 13497</name>
    <dbReference type="NCBI Taxonomy" id="880073"/>
    <lineage>
        <taxon>Bacteria</taxon>
        <taxon>Pseudomonadati</taxon>
        <taxon>Calditrichota</taxon>
        <taxon>Calditrichia</taxon>
        <taxon>Calditrichales</taxon>
        <taxon>Calditrichaceae</taxon>
        <taxon>Caldithrix</taxon>
    </lineage>
</organism>
<dbReference type="AlphaFoldDB" id="H1XVP6"/>
<reference evidence="5 8" key="2">
    <citation type="submission" date="2016-11" db="EMBL/GenBank/DDBJ databases">
        <title>Genomic analysis of Caldithrix abyssi and proposal of a novel bacterial phylum Caldithrichaeota.</title>
        <authorList>
            <person name="Kublanov I."/>
            <person name="Sigalova O."/>
            <person name="Gavrilov S."/>
            <person name="Lebedinsky A."/>
            <person name="Ivanova N."/>
            <person name="Daum C."/>
            <person name="Reddy T."/>
            <person name="Klenk H.P."/>
            <person name="Goker M."/>
            <person name="Reva O."/>
            <person name="Miroshnichenko M."/>
            <person name="Kyprides N."/>
            <person name="Woyke T."/>
            <person name="Gelfand M."/>
        </authorList>
    </citation>
    <scope>NUCLEOTIDE SEQUENCE [LARGE SCALE GENOMIC DNA]</scope>
    <source>
        <strain evidence="5 8">LF13</strain>
    </source>
</reference>
<dbReference type="Proteomes" id="UP000004671">
    <property type="component" value="Chromosome"/>
</dbReference>
<dbReference type="GO" id="GO:0016616">
    <property type="term" value="F:oxidoreductase activity, acting on the CH-OH group of donors, NAD or NADP as acceptor"/>
    <property type="evidence" value="ECO:0007669"/>
    <property type="project" value="InterPro"/>
</dbReference>
<dbReference type="Gene3D" id="3.40.50.720">
    <property type="entry name" value="NAD(P)-binding Rossmann-like Domain"/>
    <property type="match status" value="1"/>
</dbReference>
<evidence type="ECO:0000313" key="5">
    <source>
        <dbReference type="EMBL" id="APF18994.1"/>
    </source>
</evidence>
<name>H1XVP6_CALAY</name>
<dbReference type="InParanoid" id="H1XVP6"/>
<keyword evidence="3" id="KW-0560">Oxidoreductase</keyword>
<dbReference type="InterPro" id="IPR036291">
    <property type="entry name" value="NAD(P)-bd_dom_sf"/>
</dbReference>
<dbReference type="EMBL" id="CM001402">
    <property type="protein sequence ID" value="EHO42946.1"/>
    <property type="molecule type" value="Genomic_DNA"/>
</dbReference>
<dbReference type="EMBL" id="CP018099">
    <property type="protein sequence ID" value="APF18994.1"/>
    <property type="molecule type" value="Genomic_DNA"/>
</dbReference>
<dbReference type="PRINTS" id="PR00080">
    <property type="entry name" value="SDRFAMILY"/>
</dbReference>
<dbReference type="Proteomes" id="UP000183868">
    <property type="component" value="Chromosome"/>
</dbReference>
<keyword evidence="2" id="KW-0521">NADP</keyword>
<dbReference type="PaxDb" id="880073-Calab_3342"/>
<dbReference type="PRINTS" id="PR00081">
    <property type="entry name" value="GDHRDH"/>
</dbReference>
<comment type="similarity">
    <text evidence="1 4">Belongs to the short-chain dehydrogenases/reductases (SDR) family.</text>
</comment>
<dbReference type="Pfam" id="PF00106">
    <property type="entry name" value="adh_short"/>
    <property type="match status" value="1"/>
</dbReference>
<dbReference type="eggNOG" id="COG1028">
    <property type="taxonomic scope" value="Bacteria"/>
</dbReference>
<evidence type="ECO:0000313" key="7">
    <source>
        <dbReference type="Proteomes" id="UP000004671"/>
    </source>
</evidence>
<evidence type="ECO:0000313" key="8">
    <source>
        <dbReference type="Proteomes" id="UP000183868"/>
    </source>
</evidence>
<dbReference type="PANTHER" id="PTHR43963">
    <property type="entry name" value="CARBONYL REDUCTASE 1-RELATED"/>
    <property type="match status" value="1"/>
</dbReference>
<dbReference type="STRING" id="880073.Cabys_2245"/>
<dbReference type="SMR" id="H1XVP6"/>
<dbReference type="CDD" id="cd05324">
    <property type="entry name" value="carb_red_PTCR-like_SDR_c"/>
    <property type="match status" value="1"/>
</dbReference>
<gene>
    <name evidence="5" type="ORF">Cabys_2245</name>
    <name evidence="6" type="ORF">Calab_3342</name>
</gene>
<evidence type="ECO:0000256" key="4">
    <source>
        <dbReference type="RuleBase" id="RU000363"/>
    </source>
</evidence>
<dbReference type="RefSeq" id="WP_006930374.1">
    <property type="nucleotide sequence ID" value="NZ_CM001402.1"/>
</dbReference>
<proteinExistence type="inferred from homology"/>
<protein>
    <submittedName>
        <fullName evidence="5">NAD(P)-dependent dehydrogenase, short-chain alcohol dehydrogenase family</fullName>
    </submittedName>
    <submittedName>
        <fullName evidence="6">Short-chain dehydrogenase/reductase SDR</fullName>
    </submittedName>
</protein>
<keyword evidence="7" id="KW-1185">Reference proteome</keyword>
<dbReference type="InterPro" id="IPR002347">
    <property type="entry name" value="SDR_fam"/>
</dbReference>
<dbReference type="SUPFAM" id="SSF51735">
    <property type="entry name" value="NAD(P)-binding Rossmann-fold domains"/>
    <property type="match status" value="1"/>
</dbReference>
<dbReference type="KEGG" id="caby:Cabys_2245"/>
<reference evidence="6 7" key="1">
    <citation type="submission" date="2011-09" db="EMBL/GenBank/DDBJ databases">
        <title>The permanent draft genome of Caldithrix abyssi DSM 13497.</title>
        <authorList>
            <consortium name="US DOE Joint Genome Institute (JGI-PGF)"/>
            <person name="Lucas S."/>
            <person name="Han J."/>
            <person name="Lapidus A."/>
            <person name="Bruce D."/>
            <person name="Goodwin L."/>
            <person name="Pitluck S."/>
            <person name="Peters L."/>
            <person name="Kyrpides N."/>
            <person name="Mavromatis K."/>
            <person name="Ivanova N."/>
            <person name="Mikhailova N."/>
            <person name="Chertkov O."/>
            <person name="Detter J.C."/>
            <person name="Tapia R."/>
            <person name="Han C."/>
            <person name="Land M."/>
            <person name="Hauser L."/>
            <person name="Markowitz V."/>
            <person name="Cheng J.-F."/>
            <person name="Hugenholtz P."/>
            <person name="Woyke T."/>
            <person name="Wu D."/>
            <person name="Spring S."/>
            <person name="Brambilla E."/>
            <person name="Klenk H.-P."/>
            <person name="Eisen J.A."/>
        </authorList>
    </citation>
    <scope>NUCLEOTIDE SEQUENCE [LARGE SCALE GENOMIC DNA]</scope>
    <source>
        <strain evidence="6 7">DSM 13497</strain>
    </source>
</reference>
<evidence type="ECO:0000256" key="3">
    <source>
        <dbReference type="ARBA" id="ARBA00023002"/>
    </source>
</evidence>
<evidence type="ECO:0000256" key="2">
    <source>
        <dbReference type="ARBA" id="ARBA00022857"/>
    </source>
</evidence>